<dbReference type="SUPFAM" id="SSF53639">
    <property type="entry name" value="AraD/HMP-PK domain-like"/>
    <property type="match status" value="1"/>
</dbReference>
<evidence type="ECO:0000256" key="6">
    <source>
        <dbReference type="ARBA" id="ARBA00022833"/>
    </source>
</evidence>
<dbReference type="EMBL" id="VWXF01000003">
    <property type="protein sequence ID" value="NIF21954.1"/>
    <property type="molecule type" value="Genomic_DNA"/>
</dbReference>
<evidence type="ECO:0000256" key="2">
    <source>
        <dbReference type="ARBA" id="ARBA00001947"/>
    </source>
</evidence>
<name>A0ABX0RE58_9GAMM</name>
<sequence length="229" mass="25559">MLEQLKQQVLEANLALPHYQLVTFTWGNVSAVDRERGVLVIKPSGVDYRDMRAEDMVVVDLASGETLEGRLRPSSDTATHRALYLAWPEVGGIVHTHSRYATIWAQAGRTIPPLGTTHADEFYGAIPCTRLMRTEEIEHDYEWNTGQVIIESVQEPLAVPAILVNAHGPFCWGKDAAAAVHSAVVLEEVACMALHSQQLQPQLSQMQQSLLDLHYLRKHGENAWYGQAR</sequence>
<gene>
    <name evidence="8" type="primary">araD</name>
    <name evidence="8" type="ORF">F3J40_10135</name>
</gene>
<dbReference type="Proteomes" id="UP001515683">
    <property type="component" value="Unassembled WGS sequence"/>
</dbReference>
<reference evidence="8 9" key="1">
    <citation type="journal article" date="2019" name="bioRxiv">
        <title>Bacteria contribute to plant secondary compound degradation in a generalist herbivore system.</title>
        <authorList>
            <person name="Francoeur C.B."/>
            <person name="Khadempour L."/>
            <person name="Moreira-Soto R.D."/>
            <person name="Gotting K."/>
            <person name="Book A.J."/>
            <person name="Pinto-Tomas A.A."/>
            <person name="Keefover-Ring K."/>
            <person name="Currie C.R."/>
        </authorList>
    </citation>
    <scope>NUCLEOTIDE SEQUENCE [LARGE SCALE GENOMIC DNA]</scope>
    <source>
        <strain evidence="8">Acro-835</strain>
    </source>
</reference>
<dbReference type="InterPro" id="IPR050197">
    <property type="entry name" value="Aldolase_class_II_sugar_metab"/>
</dbReference>
<evidence type="ECO:0000256" key="4">
    <source>
        <dbReference type="ARBA" id="ARBA00013186"/>
    </source>
</evidence>
<evidence type="ECO:0000256" key="5">
    <source>
        <dbReference type="ARBA" id="ARBA00022723"/>
    </source>
</evidence>
<dbReference type="EC" id="5.1.3.4" evidence="4"/>
<evidence type="ECO:0000259" key="7">
    <source>
        <dbReference type="SMART" id="SM01007"/>
    </source>
</evidence>
<keyword evidence="6" id="KW-0862">Zinc</keyword>
<dbReference type="NCBIfam" id="NF006047">
    <property type="entry name" value="PRK08193.1"/>
    <property type="match status" value="1"/>
</dbReference>
<dbReference type="Pfam" id="PF00596">
    <property type="entry name" value="Aldolase_II"/>
    <property type="match status" value="1"/>
</dbReference>
<comment type="similarity">
    <text evidence="3">Belongs to the aldolase class II family. AraD/FucA subfamily.</text>
</comment>
<comment type="caution">
    <text evidence="8">The sequence shown here is derived from an EMBL/GenBank/DDBJ whole genome shotgun (WGS) entry which is preliminary data.</text>
</comment>
<dbReference type="PANTHER" id="PTHR22789">
    <property type="entry name" value="FUCULOSE PHOSPHATE ALDOLASE"/>
    <property type="match status" value="1"/>
</dbReference>
<evidence type="ECO:0000313" key="8">
    <source>
        <dbReference type="EMBL" id="NIF21954.1"/>
    </source>
</evidence>
<proteinExistence type="inferred from homology"/>
<evidence type="ECO:0000256" key="1">
    <source>
        <dbReference type="ARBA" id="ARBA00001726"/>
    </source>
</evidence>
<keyword evidence="5" id="KW-0479">Metal-binding</keyword>
<organism evidence="8 9">
    <name type="scientific">Candidatus Pantoea multigeneris</name>
    <dbReference type="NCBI Taxonomy" id="2608357"/>
    <lineage>
        <taxon>Bacteria</taxon>
        <taxon>Pseudomonadati</taxon>
        <taxon>Pseudomonadota</taxon>
        <taxon>Gammaproteobacteria</taxon>
        <taxon>Enterobacterales</taxon>
        <taxon>Erwiniaceae</taxon>
        <taxon>Pantoea</taxon>
    </lineage>
</organism>
<dbReference type="PANTHER" id="PTHR22789:SF8">
    <property type="entry name" value="L-RIBULOSE-5-PHOSPHATE 4-EPIMERASE SGBE"/>
    <property type="match status" value="1"/>
</dbReference>
<dbReference type="InterPro" id="IPR036409">
    <property type="entry name" value="Aldolase_II/adducin_N_sf"/>
</dbReference>
<evidence type="ECO:0000313" key="9">
    <source>
        <dbReference type="Proteomes" id="UP001515683"/>
    </source>
</evidence>
<comment type="cofactor">
    <cofactor evidence="2">
        <name>Zn(2+)</name>
        <dbReference type="ChEBI" id="CHEBI:29105"/>
    </cofactor>
</comment>
<feature type="domain" description="Class II aldolase/adducin N-terminal" evidence="7">
    <location>
        <begin position="7"/>
        <end position="194"/>
    </location>
</feature>
<dbReference type="NCBIfam" id="NF009003">
    <property type="entry name" value="PRK12348.1"/>
    <property type="match status" value="1"/>
</dbReference>
<keyword evidence="9" id="KW-1185">Reference proteome</keyword>
<dbReference type="SMART" id="SM01007">
    <property type="entry name" value="Aldolase_II"/>
    <property type="match status" value="1"/>
</dbReference>
<dbReference type="InterPro" id="IPR001303">
    <property type="entry name" value="Aldolase_II/adducin_N"/>
</dbReference>
<comment type="catalytic activity">
    <reaction evidence="1">
        <text>L-ribulose 5-phosphate = D-xylulose 5-phosphate</text>
        <dbReference type="Rhea" id="RHEA:22368"/>
        <dbReference type="ChEBI" id="CHEBI:57737"/>
        <dbReference type="ChEBI" id="CHEBI:58226"/>
        <dbReference type="EC" id="5.1.3.4"/>
    </reaction>
</comment>
<accession>A0ABX0RE58</accession>
<dbReference type="Gene3D" id="3.40.225.10">
    <property type="entry name" value="Class II aldolase/adducin N-terminal domain"/>
    <property type="match status" value="1"/>
</dbReference>
<evidence type="ECO:0000256" key="3">
    <source>
        <dbReference type="ARBA" id="ARBA00010037"/>
    </source>
</evidence>
<dbReference type="RefSeq" id="WP_167014237.1">
    <property type="nucleotide sequence ID" value="NZ_VWXF01000003.1"/>
</dbReference>
<protein>
    <recommendedName>
        <fullName evidence="4">L-ribulose-5-phosphate 4-epimerase</fullName>
        <ecNumber evidence="4">5.1.3.4</ecNumber>
    </recommendedName>
</protein>